<accession>A0A4Q4TKN4</accession>
<dbReference type="InterPro" id="IPR006676">
    <property type="entry name" value="tRNA_splic"/>
</dbReference>
<name>A0A4Q4TKN4_9PEZI</name>
<evidence type="ECO:0000256" key="4">
    <source>
        <dbReference type="ARBA" id="ARBA00023239"/>
    </source>
</evidence>
<dbReference type="PANTHER" id="PTHR21227:SF0">
    <property type="entry name" value="TRNA-SPLICING ENDONUCLEASE SUBUNIT SEN2"/>
    <property type="match status" value="1"/>
</dbReference>
<evidence type="ECO:0000313" key="11">
    <source>
        <dbReference type="Proteomes" id="UP000293360"/>
    </source>
</evidence>
<feature type="compositionally biased region" description="Polar residues" evidence="8">
    <location>
        <begin position="246"/>
        <end position="266"/>
    </location>
</feature>
<dbReference type="AlphaFoldDB" id="A0A4Q4TKN4"/>
<dbReference type="InterPro" id="IPR036167">
    <property type="entry name" value="tRNA_intron_Endo_cat-like_sf"/>
</dbReference>
<keyword evidence="11" id="KW-1185">Reference proteome</keyword>
<dbReference type="PANTHER" id="PTHR21227">
    <property type="entry name" value="TRNA-SPLICING ENDONUCLEASE SUBUNIT SEN2"/>
    <property type="match status" value="1"/>
</dbReference>
<evidence type="ECO:0000256" key="7">
    <source>
        <dbReference type="PIRSR" id="PIRSR011789-1"/>
    </source>
</evidence>
<proteinExistence type="inferred from homology"/>
<reference evidence="10 11" key="1">
    <citation type="submission" date="2018-06" db="EMBL/GenBank/DDBJ databases">
        <title>Complete Genomes of Monosporascus.</title>
        <authorList>
            <person name="Robinson A.J."/>
            <person name="Natvig D.O."/>
        </authorList>
    </citation>
    <scope>NUCLEOTIDE SEQUENCE [LARGE SCALE GENOMIC DNA]</scope>
    <source>
        <strain evidence="10 11">CBS 110550</strain>
    </source>
</reference>
<dbReference type="STRING" id="155417.A0A4Q4TKN4"/>
<dbReference type="GO" id="GO:0000379">
    <property type="term" value="P:tRNA-type intron splice site recognition and cleavage"/>
    <property type="evidence" value="ECO:0007669"/>
    <property type="project" value="TreeGrafter"/>
</dbReference>
<evidence type="ECO:0000313" key="10">
    <source>
        <dbReference type="EMBL" id="RYP07646.1"/>
    </source>
</evidence>
<dbReference type="GO" id="GO:0003676">
    <property type="term" value="F:nucleic acid binding"/>
    <property type="evidence" value="ECO:0007669"/>
    <property type="project" value="InterPro"/>
</dbReference>
<organism evidence="10 11">
    <name type="scientific">Monosporascus ibericus</name>
    <dbReference type="NCBI Taxonomy" id="155417"/>
    <lineage>
        <taxon>Eukaryota</taxon>
        <taxon>Fungi</taxon>
        <taxon>Dikarya</taxon>
        <taxon>Ascomycota</taxon>
        <taxon>Pezizomycotina</taxon>
        <taxon>Sordariomycetes</taxon>
        <taxon>Xylariomycetidae</taxon>
        <taxon>Xylariales</taxon>
        <taxon>Xylariales incertae sedis</taxon>
        <taxon>Monosporascus</taxon>
    </lineage>
</organism>
<evidence type="ECO:0000256" key="3">
    <source>
        <dbReference type="ARBA" id="ARBA00022694"/>
    </source>
</evidence>
<keyword evidence="4" id="KW-0456">Lyase</keyword>
<comment type="similarity">
    <text evidence="1">Belongs to the tRNA-intron endonuclease family.</text>
</comment>
<dbReference type="InterPro" id="IPR011856">
    <property type="entry name" value="tRNA_endonuc-like_dom_sf"/>
</dbReference>
<dbReference type="NCBIfam" id="TIGR00324">
    <property type="entry name" value="endA"/>
    <property type="match status" value="1"/>
</dbReference>
<dbReference type="OrthoDB" id="10249562at2759"/>
<protein>
    <recommendedName>
        <fullName evidence="2">tRNA-intron lyase</fullName>
        <ecNumber evidence="2">4.6.1.16</ecNumber>
    </recommendedName>
    <alternativeName>
        <fullName evidence="5">tRNA-intron endonuclease Sen2</fullName>
    </alternativeName>
</protein>
<dbReference type="EMBL" id="QJNU01000088">
    <property type="protein sequence ID" value="RYP07646.1"/>
    <property type="molecule type" value="Genomic_DNA"/>
</dbReference>
<feature type="active site" evidence="7">
    <location>
        <position position="491"/>
    </location>
</feature>
<dbReference type="InterPro" id="IPR006677">
    <property type="entry name" value="tRNA_intron_Endonuc_cat-like"/>
</dbReference>
<evidence type="ECO:0000256" key="8">
    <source>
        <dbReference type="SAM" id="MobiDB-lite"/>
    </source>
</evidence>
<evidence type="ECO:0000256" key="2">
    <source>
        <dbReference type="ARBA" id="ARBA00012573"/>
    </source>
</evidence>
<evidence type="ECO:0000256" key="5">
    <source>
        <dbReference type="ARBA" id="ARBA00032432"/>
    </source>
</evidence>
<evidence type="ECO:0000256" key="1">
    <source>
        <dbReference type="ARBA" id="ARBA00008078"/>
    </source>
</evidence>
<sequence>MEDPTSSSTLSPSPQPNASQGNGEVTAGAASCSKTQLSVKSDAVRPMTTPRGPSVYQLYALPVPIRTYPLPTFYPSNPLSLFHVLYTWLAQVVFPPAPEPSAVYQGVWSPETRSVHVTEAKSIRALWEQGFFGKGTFSRSEPNWFKREQARRGKRADHVAEEFTNKRREERKLMKWDRARKEQEAIERTKQQEAWVAPVGPLELLALPNSLQSASALMSGLVTPANTDGISSAGEAGVASFPLPNGDTSRPQTPVNDLSATSSNPLFETPQKGVKRRKSVRFCPSVQSATFLLSDPPSPAPGLLPDGEVLDHATTNGNPLLSGPSDASLAALVSGQTSSNSSSETTATDIVDKEHLQLMPEEAFYLVFALGALSVRDPGSQTPLTAQGLFELFRQNSYLPPRMTGLQPDDPFLIHYAVYHHFRSLGWVVRPGIKFGVDWLLYNRGPVFSHAEFALIVMPAYTDLRWQGRQPPQRAWHWLHSINRVQATALKTLVLIYVDIPPPCGEELDVSTTLKRYKIREFVVKRWLSNRNRD</sequence>
<dbReference type="FunFam" id="3.40.1350.10:FF:000007">
    <property type="entry name" value="tRNA-splicing endonuclease subunit Sen2"/>
    <property type="match status" value="1"/>
</dbReference>
<keyword evidence="3" id="KW-0819">tRNA processing</keyword>
<dbReference type="EC" id="4.6.1.16" evidence="2"/>
<feature type="compositionally biased region" description="Low complexity" evidence="8">
    <location>
        <begin position="1"/>
        <end position="12"/>
    </location>
</feature>
<feature type="region of interest" description="Disordered" evidence="8">
    <location>
        <begin position="1"/>
        <end position="48"/>
    </location>
</feature>
<gene>
    <name evidence="10" type="ORF">DL764_002383</name>
</gene>
<feature type="region of interest" description="Disordered" evidence="8">
    <location>
        <begin position="236"/>
        <end position="273"/>
    </location>
</feature>
<feature type="active site" evidence="7">
    <location>
        <position position="450"/>
    </location>
</feature>
<dbReference type="InterPro" id="IPR016589">
    <property type="entry name" value="tRNA_splic_SEN2"/>
</dbReference>
<comment type="catalytic activity">
    <reaction evidence="6">
        <text>pretRNA = a 3'-half-tRNA molecule with a 5'-OH end + a 5'-half-tRNA molecule with a 2',3'-cyclic phosphate end + an intron with a 2',3'-cyclic phosphate and a 5'-hydroxyl terminus.</text>
        <dbReference type="EC" id="4.6.1.16"/>
    </reaction>
</comment>
<evidence type="ECO:0000259" key="9">
    <source>
        <dbReference type="Pfam" id="PF01974"/>
    </source>
</evidence>
<feature type="active site" evidence="7">
    <location>
        <position position="442"/>
    </location>
</feature>
<comment type="caution">
    <text evidence="10">The sequence shown here is derived from an EMBL/GenBank/DDBJ whole genome shotgun (WGS) entry which is preliminary data.</text>
</comment>
<dbReference type="CDD" id="cd22363">
    <property type="entry name" value="tRNA-intron_lyase_C"/>
    <property type="match status" value="1"/>
</dbReference>
<dbReference type="GO" id="GO:0000213">
    <property type="term" value="F:tRNA-intron lyase activity"/>
    <property type="evidence" value="ECO:0007669"/>
    <property type="project" value="UniProtKB-EC"/>
</dbReference>
<dbReference type="GO" id="GO:0005737">
    <property type="term" value="C:cytoplasm"/>
    <property type="evidence" value="ECO:0007669"/>
    <property type="project" value="TreeGrafter"/>
</dbReference>
<dbReference type="PIRSF" id="PIRSF011789">
    <property type="entry name" value="tRNA_splic_SEN2"/>
    <property type="match status" value="1"/>
</dbReference>
<dbReference type="SUPFAM" id="SSF53032">
    <property type="entry name" value="tRNA-intron endonuclease catalytic domain-like"/>
    <property type="match status" value="1"/>
</dbReference>
<dbReference type="GO" id="GO:0000214">
    <property type="term" value="C:tRNA-intron endonuclease complex"/>
    <property type="evidence" value="ECO:0007669"/>
    <property type="project" value="InterPro"/>
</dbReference>
<dbReference type="Proteomes" id="UP000293360">
    <property type="component" value="Unassembled WGS sequence"/>
</dbReference>
<dbReference type="Pfam" id="PF01974">
    <property type="entry name" value="tRNA_int_endo"/>
    <property type="match status" value="1"/>
</dbReference>
<feature type="region of interest" description="Disordered" evidence="8">
    <location>
        <begin position="291"/>
        <end position="324"/>
    </location>
</feature>
<dbReference type="Gene3D" id="3.40.1350.10">
    <property type="match status" value="1"/>
</dbReference>
<evidence type="ECO:0000256" key="6">
    <source>
        <dbReference type="ARBA" id="ARBA00034031"/>
    </source>
</evidence>
<feature type="domain" description="tRNA intron endonuclease catalytic" evidence="9">
    <location>
        <begin position="412"/>
        <end position="499"/>
    </location>
</feature>